<accession>A0AAP0M6P3</accession>
<dbReference type="Proteomes" id="UP001428341">
    <property type="component" value="Unassembled WGS sequence"/>
</dbReference>
<comment type="caution">
    <text evidence="2">The sequence shown here is derived from an EMBL/GenBank/DDBJ whole genome shotgun (WGS) entry which is preliminary data.</text>
</comment>
<name>A0AAP0M6P3_9ROSI</name>
<dbReference type="AlphaFoldDB" id="A0AAP0M6P3"/>
<proteinExistence type="predicted"/>
<dbReference type="EMBL" id="JBCGBO010000005">
    <property type="protein sequence ID" value="KAK9199749.1"/>
    <property type="molecule type" value="Genomic_DNA"/>
</dbReference>
<protein>
    <submittedName>
        <fullName evidence="2">Uncharacterized protein</fullName>
    </submittedName>
</protein>
<evidence type="ECO:0000256" key="1">
    <source>
        <dbReference type="SAM" id="MobiDB-lite"/>
    </source>
</evidence>
<keyword evidence="3" id="KW-1185">Reference proteome</keyword>
<gene>
    <name evidence="2" type="ORF">WN944_014942</name>
</gene>
<organism evidence="2 3">
    <name type="scientific">Citrus x changshan-huyou</name>
    <dbReference type="NCBI Taxonomy" id="2935761"/>
    <lineage>
        <taxon>Eukaryota</taxon>
        <taxon>Viridiplantae</taxon>
        <taxon>Streptophyta</taxon>
        <taxon>Embryophyta</taxon>
        <taxon>Tracheophyta</taxon>
        <taxon>Spermatophyta</taxon>
        <taxon>Magnoliopsida</taxon>
        <taxon>eudicotyledons</taxon>
        <taxon>Gunneridae</taxon>
        <taxon>Pentapetalae</taxon>
        <taxon>rosids</taxon>
        <taxon>malvids</taxon>
        <taxon>Sapindales</taxon>
        <taxon>Rutaceae</taxon>
        <taxon>Aurantioideae</taxon>
        <taxon>Citrus</taxon>
    </lineage>
</organism>
<reference evidence="2 3" key="1">
    <citation type="submission" date="2024-05" db="EMBL/GenBank/DDBJ databases">
        <title>Haplotype-resolved chromosome-level genome assembly of Huyou (Citrus changshanensis).</title>
        <authorList>
            <person name="Miao C."/>
            <person name="Chen W."/>
            <person name="Wu Y."/>
            <person name="Wang L."/>
            <person name="Zhao S."/>
            <person name="Grierson D."/>
            <person name="Xu C."/>
            <person name="Chen K."/>
        </authorList>
    </citation>
    <scope>NUCLEOTIDE SEQUENCE [LARGE SCALE GENOMIC DNA]</scope>
    <source>
        <strain evidence="2">01-14</strain>
        <tissue evidence="2">Leaf</tissue>
    </source>
</reference>
<evidence type="ECO:0000313" key="3">
    <source>
        <dbReference type="Proteomes" id="UP001428341"/>
    </source>
</evidence>
<sequence>MSSFHSDSDGLNGDLETPIKDSIKDAQMGVGMGDNVNTESLGVDNANNEDLVTNVVINFREGFSNDGSSNELEFRPVITKCHQRRLRKSEKKMILQKDPVLTRGCGNLTIHD</sequence>
<feature type="region of interest" description="Disordered" evidence="1">
    <location>
        <begin position="1"/>
        <end position="22"/>
    </location>
</feature>
<evidence type="ECO:0000313" key="2">
    <source>
        <dbReference type="EMBL" id="KAK9199749.1"/>
    </source>
</evidence>